<feature type="compositionally biased region" description="Low complexity" evidence="1">
    <location>
        <begin position="101"/>
        <end position="114"/>
    </location>
</feature>
<proteinExistence type="predicted"/>
<feature type="compositionally biased region" description="Low complexity" evidence="1">
    <location>
        <begin position="419"/>
        <end position="429"/>
    </location>
</feature>
<gene>
    <name evidence="2" type="ORF">EJ06DRAFT_555809</name>
</gene>
<evidence type="ECO:0008006" key="4">
    <source>
        <dbReference type="Google" id="ProtNLM"/>
    </source>
</evidence>
<feature type="compositionally biased region" description="Basic residues" evidence="1">
    <location>
        <begin position="174"/>
        <end position="184"/>
    </location>
</feature>
<reference evidence="2" key="1">
    <citation type="journal article" date="2020" name="Stud. Mycol.">
        <title>101 Dothideomycetes genomes: a test case for predicting lifestyles and emergence of pathogens.</title>
        <authorList>
            <person name="Haridas S."/>
            <person name="Albert R."/>
            <person name="Binder M."/>
            <person name="Bloem J."/>
            <person name="Labutti K."/>
            <person name="Salamov A."/>
            <person name="Andreopoulos B."/>
            <person name="Baker S."/>
            <person name="Barry K."/>
            <person name="Bills G."/>
            <person name="Bluhm B."/>
            <person name="Cannon C."/>
            <person name="Castanera R."/>
            <person name="Culley D."/>
            <person name="Daum C."/>
            <person name="Ezra D."/>
            <person name="Gonzalez J."/>
            <person name="Henrissat B."/>
            <person name="Kuo A."/>
            <person name="Liang C."/>
            <person name="Lipzen A."/>
            <person name="Lutzoni F."/>
            <person name="Magnuson J."/>
            <person name="Mondo S."/>
            <person name="Nolan M."/>
            <person name="Ohm R."/>
            <person name="Pangilinan J."/>
            <person name="Park H.-J."/>
            <person name="Ramirez L."/>
            <person name="Alfaro M."/>
            <person name="Sun H."/>
            <person name="Tritt A."/>
            <person name="Yoshinaga Y."/>
            <person name="Zwiers L.-H."/>
            <person name="Turgeon B."/>
            <person name="Goodwin S."/>
            <person name="Spatafora J."/>
            <person name="Crous P."/>
            <person name="Grigoriev I."/>
        </authorList>
    </citation>
    <scope>NUCLEOTIDE SEQUENCE</scope>
    <source>
        <strain evidence="2">CBS 262.69</strain>
    </source>
</reference>
<feature type="compositionally biased region" description="Basic and acidic residues" evidence="1">
    <location>
        <begin position="70"/>
        <end position="93"/>
    </location>
</feature>
<dbReference type="OrthoDB" id="5407645at2759"/>
<dbReference type="Proteomes" id="UP000799640">
    <property type="component" value="Unassembled WGS sequence"/>
</dbReference>
<feature type="compositionally biased region" description="Basic and acidic residues" evidence="1">
    <location>
        <begin position="366"/>
        <end position="387"/>
    </location>
</feature>
<evidence type="ECO:0000313" key="2">
    <source>
        <dbReference type="EMBL" id="KAF2401198.1"/>
    </source>
</evidence>
<keyword evidence="3" id="KW-1185">Reference proteome</keyword>
<name>A0A6G1HYS5_9PEZI</name>
<feature type="region of interest" description="Disordered" evidence="1">
    <location>
        <begin position="275"/>
        <end position="348"/>
    </location>
</feature>
<feature type="compositionally biased region" description="Low complexity" evidence="1">
    <location>
        <begin position="397"/>
        <end position="406"/>
    </location>
</feature>
<protein>
    <recommendedName>
        <fullName evidence="4">DUF3824 domain-containing protein</fullName>
    </recommendedName>
</protein>
<feature type="compositionally biased region" description="Basic and acidic residues" evidence="1">
    <location>
        <begin position="185"/>
        <end position="210"/>
    </location>
</feature>
<feature type="region of interest" description="Disordered" evidence="1">
    <location>
        <begin position="366"/>
        <end position="437"/>
    </location>
</feature>
<feature type="compositionally biased region" description="Basic and acidic residues" evidence="1">
    <location>
        <begin position="46"/>
        <end position="58"/>
    </location>
</feature>
<feature type="compositionally biased region" description="Polar residues" evidence="1">
    <location>
        <begin position="33"/>
        <end position="44"/>
    </location>
</feature>
<feature type="compositionally biased region" description="Basic and acidic residues" evidence="1">
    <location>
        <begin position="9"/>
        <end position="28"/>
    </location>
</feature>
<feature type="region of interest" description="Disordered" evidence="1">
    <location>
        <begin position="1"/>
        <end position="213"/>
    </location>
</feature>
<dbReference type="EMBL" id="ML996693">
    <property type="protein sequence ID" value="KAF2401198.1"/>
    <property type="molecule type" value="Genomic_DNA"/>
</dbReference>
<feature type="compositionally biased region" description="Basic and acidic residues" evidence="1">
    <location>
        <begin position="304"/>
        <end position="314"/>
    </location>
</feature>
<evidence type="ECO:0000313" key="3">
    <source>
        <dbReference type="Proteomes" id="UP000799640"/>
    </source>
</evidence>
<evidence type="ECO:0000256" key="1">
    <source>
        <dbReference type="SAM" id="MobiDB-lite"/>
    </source>
</evidence>
<dbReference type="AlphaFoldDB" id="A0A6G1HYS5"/>
<sequence>MTEYDYYDSYDRSGRGRSSRETRTREPEYVSETFVQQRGPTSSRDLVYRHEDSVEEISRPFPPPGGAEYGRSRYREDYPPRRARSARDRRGDYYDDDYDEGPAIAGAAAGYAIGRSHRGRHDDDDSYYSDEYGRRPRRKERRKSQIEEALEGLGLGGAAATVTKLARSMSRGGQKSRHRSRSGRRHDSSSDDDDYGHRRSSSRDMREKWKQAAKAAVLTGITQAVRVRKEPGDWMGAKGGRVATAALSAAGIDAFLDKNPEKKSKRHIVESVVAGLAADRLANGKRDSSSRGRSQSRSRSRSRSVVDRIRDRSRSIMGRSPSRSRSRSRGRNYDEDHGSRGRSQSRLRQIATVGGIAAAGKAGKSLYDRLRSKSRGRDRSRSADTSDSRGSNRKSKYSSNRSPGRNDPGRGRRRGGAGSRDSSLDSASSEDLEKKRKEARGKELLTAGLATVATIHAAHGVYSSMEAAKKRHQLVQEGEMSPQEAKMRKSKNILHDAAAVGIAALGIKSAFAEWKDLYEHRSQIKEIKQKRQKYLEDMNRRRARSANDANSQSGYPGPQGMYGAPPHPTSYPDGNPGGFMVHEQRI</sequence>
<organism evidence="2 3">
    <name type="scientific">Trichodelitschia bisporula</name>
    <dbReference type="NCBI Taxonomy" id="703511"/>
    <lineage>
        <taxon>Eukaryota</taxon>
        <taxon>Fungi</taxon>
        <taxon>Dikarya</taxon>
        <taxon>Ascomycota</taxon>
        <taxon>Pezizomycotina</taxon>
        <taxon>Dothideomycetes</taxon>
        <taxon>Dothideomycetes incertae sedis</taxon>
        <taxon>Phaeotrichales</taxon>
        <taxon>Phaeotrichaceae</taxon>
        <taxon>Trichodelitschia</taxon>
    </lineage>
</organism>
<accession>A0A6G1HYS5</accession>
<feature type="region of interest" description="Disordered" evidence="1">
    <location>
        <begin position="540"/>
        <end position="586"/>
    </location>
</feature>